<dbReference type="Pfam" id="PF02120">
    <property type="entry name" value="Flg_hook"/>
    <property type="match status" value="1"/>
</dbReference>
<dbReference type="RefSeq" id="WP_171578024.1">
    <property type="nucleotide sequence ID" value="NZ_JAAVLX010000002.1"/>
</dbReference>
<proteinExistence type="predicted"/>
<dbReference type="Gene3D" id="3.30.750.140">
    <property type="match status" value="1"/>
</dbReference>
<keyword evidence="3" id="KW-1185">Reference proteome</keyword>
<dbReference type="InterPro" id="IPR038610">
    <property type="entry name" value="FliK-like_C_sf"/>
</dbReference>
<evidence type="ECO:0000313" key="2">
    <source>
        <dbReference type="EMBL" id="NOJ38697.1"/>
    </source>
</evidence>
<reference evidence="2 3" key="1">
    <citation type="submission" date="2020-03" db="EMBL/GenBank/DDBJ databases">
        <title>Bradyrhizobium diversity isolated from nodules of Indigofera sp.</title>
        <authorList>
            <person name="Klepa M."/>
            <person name="Helene L."/>
            <person name="Hungria M."/>
        </authorList>
    </citation>
    <scope>NUCLEOTIDE SEQUENCE [LARGE SCALE GENOMIC DNA]</scope>
    <source>
        <strain evidence="2 3">WSM 1791</strain>
    </source>
</reference>
<keyword evidence="2" id="KW-0282">Flagellum</keyword>
<evidence type="ECO:0000259" key="1">
    <source>
        <dbReference type="Pfam" id="PF02120"/>
    </source>
</evidence>
<name>A0A7Y4GNP4_9BRAD</name>
<dbReference type="InterPro" id="IPR021136">
    <property type="entry name" value="Flagellar_hook_control-like_C"/>
</dbReference>
<protein>
    <submittedName>
        <fullName evidence="2">Flagellar hook-length control protein FliK</fullName>
    </submittedName>
</protein>
<dbReference type="Proteomes" id="UP000544122">
    <property type="component" value="Unassembled WGS sequence"/>
</dbReference>
<accession>A0A7Y4GNP4</accession>
<gene>
    <name evidence="2" type="ORF">HCN58_03550</name>
</gene>
<comment type="caution">
    <text evidence="2">The sequence shown here is derived from an EMBL/GenBank/DDBJ whole genome shotgun (WGS) entry which is preliminary data.</text>
</comment>
<feature type="domain" description="Flagellar hook-length control protein-like C-terminal" evidence="1">
    <location>
        <begin position="436"/>
        <end position="517"/>
    </location>
</feature>
<keyword evidence="2" id="KW-0969">Cilium</keyword>
<keyword evidence="2" id="KW-0966">Cell projection</keyword>
<evidence type="ECO:0000313" key="3">
    <source>
        <dbReference type="Proteomes" id="UP000544122"/>
    </source>
</evidence>
<dbReference type="AlphaFoldDB" id="A0A7Y4GNP4"/>
<sequence length="531" mass="54214">MATSINPVLPVLAAQEAGGIAPELVLQPGSLVNAQVLKVLSADLVRIAIASLSIDVASEIPLQQGQNLQLAVSQSKDGIRLAVVGQGSDAAGASADAVTLSPDALADAAVNRPAIVSAKNVLTPLERATVSAAAQAAVTEQDSLAPLFANLGSAVSSGSLPPKLQEAIAQVLAQQTSLDQNLDGADIKTAFQKSGIFLEASLASGTVSPSGVPDLKAALIVLRQTLLSALGVNSTSAPPAIPAVAQQAAPQAAASLAAPLSPTVDMPEILLPQARLPAAENLALPVHAARSPLAAALDAGPSSGATLNLLQEALQELGLPVRLAAASPKDVRGDVTFHTNTPPPPIRGGLPAAQPIASPTIAPHAALEATAHHLLDDTDAAIARQTLLQVASLPDRIDNAAPKADVMAPRWHFEIPFVTPQGTAMAQFEISRDGGSEAVEAAKRVWRARFSLDVEPAGPVHALISLTGEKTSVRIWAERPATAEQLRAGTPQLSEALSRAELQPGEIVIRDGAPPQAAPAARAGHFLDRAL</sequence>
<dbReference type="EMBL" id="JAAVLX010000002">
    <property type="protein sequence ID" value="NOJ38697.1"/>
    <property type="molecule type" value="Genomic_DNA"/>
</dbReference>
<organism evidence="2 3">
    <name type="scientific">Bradyrhizobium australiense</name>
    <dbReference type="NCBI Taxonomy" id="2721161"/>
    <lineage>
        <taxon>Bacteria</taxon>
        <taxon>Pseudomonadati</taxon>
        <taxon>Pseudomonadota</taxon>
        <taxon>Alphaproteobacteria</taxon>
        <taxon>Hyphomicrobiales</taxon>
        <taxon>Nitrobacteraceae</taxon>
        <taxon>Bradyrhizobium</taxon>
    </lineage>
</organism>